<protein>
    <recommendedName>
        <fullName evidence="4">Intracellular septation protein A</fullName>
    </recommendedName>
</protein>
<dbReference type="RefSeq" id="WP_220208053.1">
    <property type="nucleotide sequence ID" value="NZ_BNJK01000001.1"/>
</dbReference>
<evidence type="ECO:0000313" key="2">
    <source>
        <dbReference type="EMBL" id="GHO97511.1"/>
    </source>
</evidence>
<feature type="transmembrane region" description="Helical" evidence="1">
    <location>
        <begin position="71"/>
        <end position="90"/>
    </location>
</feature>
<organism evidence="2 3">
    <name type="scientific">Reticulibacter mediterranei</name>
    <dbReference type="NCBI Taxonomy" id="2778369"/>
    <lineage>
        <taxon>Bacteria</taxon>
        <taxon>Bacillati</taxon>
        <taxon>Chloroflexota</taxon>
        <taxon>Ktedonobacteria</taxon>
        <taxon>Ktedonobacterales</taxon>
        <taxon>Reticulibacteraceae</taxon>
        <taxon>Reticulibacter</taxon>
    </lineage>
</organism>
<keyword evidence="3" id="KW-1185">Reference proteome</keyword>
<comment type="caution">
    <text evidence="2">The sequence shown here is derived from an EMBL/GenBank/DDBJ whole genome shotgun (WGS) entry which is preliminary data.</text>
</comment>
<evidence type="ECO:0000313" key="3">
    <source>
        <dbReference type="Proteomes" id="UP000597444"/>
    </source>
</evidence>
<dbReference type="Proteomes" id="UP000597444">
    <property type="component" value="Unassembled WGS sequence"/>
</dbReference>
<evidence type="ECO:0008006" key="4">
    <source>
        <dbReference type="Google" id="ProtNLM"/>
    </source>
</evidence>
<keyword evidence="1" id="KW-0812">Transmembrane</keyword>
<evidence type="ECO:0000256" key="1">
    <source>
        <dbReference type="SAM" id="Phobius"/>
    </source>
</evidence>
<feature type="transmembrane region" description="Helical" evidence="1">
    <location>
        <begin position="43"/>
        <end position="64"/>
    </location>
</feature>
<feature type="transmembrane region" description="Helical" evidence="1">
    <location>
        <begin position="181"/>
        <end position="205"/>
    </location>
</feature>
<proteinExistence type="predicted"/>
<dbReference type="NCBIfam" id="NF041646">
    <property type="entry name" value="VC0807_fam"/>
    <property type="match status" value="1"/>
</dbReference>
<gene>
    <name evidence="2" type="ORF">KSF_075590</name>
</gene>
<sequence>MVNRQTHSSNNIHSFIRTMIRMLIVNAAIPYACYTILTANHVPVTTALLVAAVAPALESIGSIIRGRRLHVPSLFVMGSLLVGIVLTLMSGDPHVLLLRESIIFGLFGVVNFLSLLFPQPLMFLIGRSFIASSNQEQIEGYNTLWSNPHVHRTSRIVTIVWGFVCIGEFLLRVFMVSTLPLATVVAFGSLISHGVIVLAIIWTFAYGRRVRAHIRDENPITQQKNNQTSINQAANRQ</sequence>
<feature type="transmembrane region" description="Helical" evidence="1">
    <location>
        <begin position="156"/>
        <end position="175"/>
    </location>
</feature>
<keyword evidence="1" id="KW-1133">Transmembrane helix</keyword>
<reference evidence="2" key="1">
    <citation type="submission" date="2020-10" db="EMBL/GenBank/DDBJ databases">
        <title>Taxonomic study of unclassified bacteria belonging to the class Ktedonobacteria.</title>
        <authorList>
            <person name="Yabe S."/>
            <person name="Wang C.M."/>
            <person name="Zheng Y."/>
            <person name="Sakai Y."/>
            <person name="Cavaletti L."/>
            <person name="Monciardini P."/>
            <person name="Donadio S."/>
        </authorList>
    </citation>
    <scope>NUCLEOTIDE SEQUENCE</scope>
    <source>
        <strain evidence="2">ID150040</strain>
    </source>
</reference>
<feature type="transmembrane region" description="Helical" evidence="1">
    <location>
        <begin position="102"/>
        <end position="125"/>
    </location>
</feature>
<dbReference type="EMBL" id="BNJK01000001">
    <property type="protein sequence ID" value="GHO97511.1"/>
    <property type="molecule type" value="Genomic_DNA"/>
</dbReference>
<accession>A0A8J3IMY6</accession>
<name>A0A8J3IMY6_9CHLR</name>
<feature type="transmembrane region" description="Helical" evidence="1">
    <location>
        <begin position="20"/>
        <end position="37"/>
    </location>
</feature>
<keyword evidence="1" id="KW-0472">Membrane</keyword>
<dbReference type="AlphaFoldDB" id="A0A8J3IMY6"/>